<accession>A0A8J8NZD1</accession>
<dbReference type="Proteomes" id="UP000785679">
    <property type="component" value="Unassembled WGS sequence"/>
</dbReference>
<evidence type="ECO:0000256" key="1">
    <source>
        <dbReference type="SAM" id="MobiDB-lite"/>
    </source>
</evidence>
<feature type="region of interest" description="Disordered" evidence="1">
    <location>
        <begin position="44"/>
        <end position="65"/>
    </location>
</feature>
<evidence type="ECO:0000313" key="3">
    <source>
        <dbReference type="Proteomes" id="UP000785679"/>
    </source>
</evidence>
<dbReference type="EMBL" id="RRYP01004291">
    <property type="protein sequence ID" value="TNV82989.1"/>
    <property type="molecule type" value="Genomic_DNA"/>
</dbReference>
<gene>
    <name evidence="2" type="ORF">FGO68_gene6414</name>
</gene>
<sequence length="307" mass="35207">MTRPLMERQMGQTAVLRQEPLEQGGVELALSLPSYNKITRVSRGTNKALERERTDSEMSSTRVYKSDGKQPLEMQFLRDRPQRLIMRLKVTKNLIKWTTKWIASLKQVRSELLQKIKMKPAHAQFFEINEVPLITFDLHEIISHIDPLSASKSNLQIILNQDGASDSPQMFKQCNKPEIASLGTKSKSQTHNLPHGLILIFPNLGIKRRVLQQGVDNCQQLQAQIQKQRIVRSNVMGRLTIIGLSQSAQERTSSLINIDNMMNQMMVCKYITQQLGCRSTHQCSFIFIITLQSQFIYTPLKLYQISL</sequence>
<evidence type="ECO:0000313" key="2">
    <source>
        <dbReference type="EMBL" id="TNV82989.1"/>
    </source>
</evidence>
<name>A0A8J8NZD1_HALGN</name>
<protein>
    <submittedName>
        <fullName evidence="2">Uncharacterized protein</fullName>
    </submittedName>
</protein>
<comment type="caution">
    <text evidence="2">The sequence shown here is derived from an EMBL/GenBank/DDBJ whole genome shotgun (WGS) entry which is preliminary data.</text>
</comment>
<dbReference type="AlphaFoldDB" id="A0A8J8NZD1"/>
<keyword evidence="3" id="KW-1185">Reference proteome</keyword>
<proteinExistence type="predicted"/>
<organism evidence="2 3">
    <name type="scientific">Halteria grandinella</name>
    <dbReference type="NCBI Taxonomy" id="5974"/>
    <lineage>
        <taxon>Eukaryota</taxon>
        <taxon>Sar</taxon>
        <taxon>Alveolata</taxon>
        <taxon>Ciliophora</taxon>
        <taxon>Intramacronucleata</taxon>
        <taxon>Spirotrichea</taxon>
        <taxon>Stichotrichia</taxon>
        <taxon>Sporadotrichida</taxon>
        <taxon>Halteriidae</taxon>
        <taxon>Halteria</taxon>
    </lineage>
</organism>
<reference evidence="2" key="1">
    <citation type="submission" date="2019-06" db="EMBL/GenBank/DDBJ databases">
        <authorList>
            <person name="Zheng W."/>
        </authorList>
    </citation>
    <scope>NUCLEOTIDE SEQUENCE</scope>
    <source>
        <strain evidence="2">QDHG01</strain>
    </source>
</reference>